<dbReference type="OrthoDB" id="249932at2759"/>
<protein>
    <recommendedName>
        <fullName evidence="3">CS domain-containing protein</fullName>
    </recommendedName>
</protein>
<gene>
    <name evidence="5" type="primary">LOC107222225</name>
</gene>
<dbReference type="KEGG" id="nlo:107222225"/>
<dbReference type="GeneID" id="107222225"/>
<dbReference type="PANTHER" id="PTHR22932:SF1">
    <property type="entry name" value="CO-CHAPERONE PROTEIN DAF-41"/>
    <property type="match status" value="1"/>
</dbReference>
<dbReference type="GO" id="GO:0005634">
    <property type="term" value="C:nucleus"/>
    <property type="evidence" value="ECO:0007669"/>
    <property type="project" value="TreeGrafter"/>
</dbReference>
<dbReference type="Pfam" id="PF04969">
    <property type="entry name" value="CS"/>
    <property type="match status" value="1"/>
</dbReference>
<feature type="region of interest" description="Disordered" evidence="2">
    <location>
        <begin position="145"/>
        <end position="165"/>
    </location>
</feature>
<dbReference type="GO" id="GO:0006457">
    <property type="term" value="P:protein folding"/>
    <property type="evidence" value="ECO:0007669"/>
    <property type="project" value="TreeGrafter"/>
</dbReference>
<dbReference type="PANTHER" id="PTHR22932">
    <property type="entry name" value="TELOMERASE-BINDING PROTEIN P23 HSP90 CO-CHAPERONE"/>
    <property type="match status" value="1"/>
</dbReference>
<dbReference type="SUPFAM" id="SSF49764">
    <property type="entry name" value="HSP20-like chaperones"/>
    <property type="match status" value="1"/>
</dbReference>
<sequence length="165" mass="19530">MDCPMLIGNLRKPRIYWYQTDAEIVIRIMLHDVDDYFLSVRTDEFEFSTSVDGVDYYIYLHLFGAITAEKTIHKTTGREVTVYLPKVQKWTPWPRLIYSSKACPHIFVDLDHLASIKPKKEIDWNEREDFATFKRRHNISYIRPDVPSSDEDESAGEENNMIFDF</sequence>
<dbReference type="PROSITE" id="PS51203">
    <property type="entry name" value="CS"/>
    <property type="match status" value="1"/>
</dbReference>
<dbReference type="AlphaFoldDB" id="A0A6J0BR49"/>
<name>A0A6J0BR49_NEOLC</name>
<dbReference type="InterPro" id="IPR045250">
    <property type="entry name" value="p23-like"/>
</dbReference>
<comment type="similarity">
    <text evidence="1">Belongs to the p23/wos2 family.</text>
</comment>
<dbReference type="InterPro" id="IPR007052">
    <property type="entry name" value="CS_dom"/>
</dbReference>
<evidence type="ECO:0000256" key="1">
    <source>
        <dbReference type="ARBA" id="ARBA00025733"/>
    </source>
</evidence>
<dbReference type="GO" id="GO:0051131">
    <property type="term" value="P:chaperone-mediated protein complex assembly"/>
    <property type="evidence" value="ECO:0007669"/>
    <property type="project" value="TreeGrafter"/>
</dbReference>
<evidence type="ECO:0000256" key="2">
    <source>
        <dbReference type="SAM" id="MobiDB-lite"/>
    </source>
</evidence>
<evidence type="ECO:0000313" key="4">
    <source>
        <dbReference type="Proteomes" id="UP000829291"/>
    </source>
</evidence>
<dbReference type="Gene3D" id="2.60.40.790">
    <property type="match status" value="1"/>
</dbReference>
<dbReference type="GO" id="GO:0005829">
    <property type="term" value="C:cytosol"/>
    <property type="evidence" value="ECO:0007669"/>
    <property type="project" value="TreeGrafter"/>
</dbReference>
<evidence type="ECO:0000313" key="5">
    <source>
        <dbReference type="RefSeq" id="XP_015516980.1"/>
    </source>
</evidence>
<dbReference type="RefSeq" id="XP_015516980.1">
    <property type="nucleotide sequence ID" value="XM_015661494.2"/>
</dbReference>
<evidence type="ECO:0000259" key="3">
    <source>
        <dbReference type="PROSITE" id="PS51203"/>
    </source>
</evidence>
<accession>A0A6J0BR49</accession>
<reference evidence="5" key="1">
    <citation type="submission" date="2025-08" db="UniProtKB">
        <authorList>
            <consortium name="RefSeq"/>
        </authorList>
    </citation>
    <scope>IDENTIFICATION</scope>
    <source>
        <tissue evidence="5">Thorax and Abdomen</tissue>
    </source>
</reference>
<dbReference type="Proteomes" id="UP000829291">
    <property type="component" value="Chromosome 2"/>
</dbReference>
<dbReference type="GO" id="GO:0051087">
    <property type="term" value="F:protein-folding chaperone binding"/>
    <property type="evidence" value="ECO:0007669"/>
    <property type="project" value="TreeGrafter"/>
</dbReference>
<dbReference type="InParanoid" id="A0A6J0BR49"/>
<dbReference type="InterPro" id="IPR008978">
    <property type="entry name" value="HSP20-like_chaperone"/>
</dbReference>
<feature type="domain" description="CS" evidence="3">
    <location>
        <begin position="10"/>
        <end position="97"/>
    </location>
</feature>
<proteinExistence type="inferred from homology"/>
<organism evidence="5">
    <name type="scientific">Neodiprion lecontei</name>
    <name type="common">Redheaded pine sawfly</name>
    <dbReference type="NCBI Taxonomy" id="441921"/>
    <lineage>
        <taxon>Eukaryota</taxon>
        <taxon>Metazoa</taxon>
        <taxon>Ecdysozoa</taxon>
        <taxon>Arthropoda</taxon>
        <taxon>Hexapoda</taxon>
        <taxon>Insecta</taxon>
        <taxon>Pterygota</taxon>
        <taxon>Neoptera</taxon>
        <taxon>Endopterygota</taxon>
        <taxon>Hymenoptera</taxon>
        <taxon>Tenthredinoidea</taxon>
        <taxon>Diprionidae</taxon>
        <taxon>Diprioninae</taxon>
        <taxon>Neodiprion</taxon>
    </lineage>
</organism>
<dbReference type="GO" id="GO:0051879">
    <property type="term" value="F:Hsp90 protein binding"/>
    <property type="evidence" value="ECO:0007669"/>
    <property type="project" value="InterPro"/>
</dbReference>
<dbReference type="CDD" id="cd06463">
    <property type="entry name" value="p23_like"/>
    <property type="match status" value="1"/>
</dbReference>
<keyword evidence="4" id="KW-1185">Reference proteome</keyword>